<proteinExistence type="predicted"/>
<protein>
    <recommendedName>
        <fullName evidence="3">Copper transporter MctB</fullName>
    </recommendedName>
</protein>
<organism evidence="1 2">
    <name type="scientific">Pseudonocardia sulfidoxydans NBRC 16205</name>
    <dbReference type="NCBI Taxonomy" id="1223511"/>
    <lineage>
        <taxon>Bacteria</taxon>
        <taxon>Bacillati</taxon>
        <taxon>Actinomycetota</taxon>
        <taxon>Actinomycetes</taxon>
        <taxon>Pseudonocardiales</taxon>
        <taxon>Pseudonocardiaceae</taxon>
        <taxon>Pseudonocardia</taxon>
    </lineage>
</organism>
<dbReference type="InterPro" id="IPR021522">
    <property type="entry name" value="MctB"/>
</dbReference>
<dbReference type="RefSeq" id="WP_147113590.1">
    <property type="nucleotide sequence ID" value="NZ_BJVJ01000076.1"/>
</dbReference>
<evidence type="ECO:0000313" key="1">
    <source>
        <dbReference type="EMBL" id="GEL26144.1"/>
    </source>
</evidence>
<reference evidence="1 2" key="1">
    <citation type="submission" date="2019-07" db="EMBL/GenBank/DDBJ databases">
        <title>Whole genome shotgun sequence of Pseudonocardia sulfidoxydans NBRC 16205.</title>
        <authorList>
            <person name="Hosoyama A."/>
            <person name="Uohara A."/>
            <person name="Ohji S."/>
            <person name="Ichikawa N."/>
        </authorList>
    </citation>
    <scope>NUCLEOTIDE SEQUENCE [LARGE SCALE GENOMIC DNA]</scope>
    <source>
        <strain evidence="1 2">NBRC 16205</strain>
    </source>
</reference>
<keyword evidence="2" id="KW-1185">Reference proteome</keyword>
<comment type="caution">
    <text evidence="1">The sequence shown here is derived from an EMBL/GenBank/DDBJ whole genome shotgun (WGS) entry which is preliminary data.</text>
</comment>
<dbReference type="Pfam" id="PF11382">
    <property type="entry name" value="MctB"/>
    <property type="match status" value="1"/>
</dbReference>
<accession>A0A511DQX1</accession>
<dbReference type="AlphaFoldDB" id="A0A511DQX1"/>
<dbReference type="GO" id="GO:0055070">
    <property type="term" value="P:copper ion homeostasis"/>
    <property type="evidence" value="ECO:0007669"/>
    <property type="project" value="InterPro"/>
</dbReference>
<gene>
    <name evidence="1" type="ORF">PSU4_50980</name>
</gene>
<evidence type="ECO:0008006" key="3">
    <source>
        <dbReference type="Google" id="ProtNLM"/>
    </source>
</evidence>
<evidence type="ECO:0000313" key="2">
    <source>
        <dbReference type="Proteomes" id="UP000321685"/>
    </source>
</evidence>
<dbReference type="GO" id="GO:0016020">
    <property type="term" value="C:membrane"/>
    <property type="evidence" value="ECO:0007669"/>
    <property type="project" value="InterPro"/>
</dbReference>
<dbReference type="OrthoDB" id="4350157at2"/>
<dbReference type="EMBL" id="BJVJ01000076">
    <property type="protein sequence ID" value="GEL26144.1"/>
    <property type="molecule type" value="Genomic_DNA"/>
</dbReference>
<name>A0A511DQX1_9PSEU</name>
<dbReference type="Proteomes" id="UP000321685">
    <property type="component" value="Unassembled WGS sequence"/>
</dbReference>
<sequence>MISLRYHAVSIAAVFLALAVGVFLGASGLSDRVLSAVSTTRDDLGSQVDQLTAQRDSLLASQSSADQFAARIGPSVVKGLLPGQTVALVTIGATPADRDAVAALIGQAGATATGTLALTDAVTDPARADQLRELTARLLPSGAQLPAASDPGSLAGGLLSSVVALRDGKPQADPAQIQAVVSGLASAGFVTPGPVPAPANLVMVVTGSTFSGPDAGDAAAVPARMATELDRGAAGAVLVGRSGSAAATGAVGVARADRTATAGLSTVDDVDTGSGRVAAVLALREQLDGKAGAYGSGPKADASVPA</sequence>